<dbReference type="Gene3D" id="1.20.1250.20">
    <property type="entry name" value="MFS general substrate transporter like domains"/>
    <property type="match status" value="1"/>
</dbReference>
<keyword evidence="2" id="KW-1133">Transmembrane helix</keyword>
<dbReference type="GO" id="GO:0008028">
    <property type="term" value="F:monocarboxylic acid transmembrane transporter activity"/>
    <property type="evidence" value="ECO:0007669"/>
    <property type="project" value="TreeGrafter"/>
</dbReference>
<dbReference type="GO" id="GO:0007165">
    <property type="term" value="P:signal transduction"/>
    <property type="evidence" value="ECO:0007669"/>
    <property type="project" value="InterPro"/>
</dbReference>
<dbReference type="InterPro" id="IPR036259">
    <property type="entry name" value="MFS_trans_sf"/>
</dbReference>
<feature type="transmembrane region" description="Helical" evidence="2">
    <location>
        <begin position="348"/>
        <end position="367"/>
    </location>
</feature>
<dbReference type="PANTHER" id="PTHR11360:SF303">
    <property type="entry name" value="MAJOR FACILITATOR SUPERFAMILY (MFS) PROFILE DOMAIN-CONTAINING PROTEIN"/>
    <property type="match status" value="1"/>
</dbReference>
<evidence type="ECO:0000256" key="1">
    <source>
        <dbReference type="SAM" id="MobiDB-lite"/>
    </source>
</evidence>
<accession>A0A913ZDC1</accession>
<feature type="transmembrane region" description="Helical" evidence="2">
    <location>
        <begin position="407"/>
        <end position="430"/>
    </location>
</feature>
<sequence>MLDAWWKKQDNPADAPEKLRDALQAVDRADLASQVPGTAGATFDVDQCARELAAHYRETMKVTTHPKEKHMAREMDDMYVNLQLLEETNIPSPVSSSETETQAETVSQSEHLKASKRAIDVNRMGKKFDIIDAIFSQILTDSKLKKRDLEQYIHDNPERVLILLDGADEISLQRVKDAQCKNGFDLNGVLSFKSLKSCKFFMDVYGWRGALMLIGSILLHLAVCGALLRTHPVTNQRDGDYAIVTNTSSDDKTIRDKFRILSVLTSMKNAVNIDLFALSGYWLVVLISIFTTVAATAWFVYFTAHTNQYKGFSLSEVVAFVSVFGVGKILGNLAVAFIGGYQFIGMNLLMGLAVTVSSACFLTDLLLESYWPIMAYVFVYGFFQSFIYTLLDVMTKETVGVERLGSALGWIGLKCGFVRALFLFLPGLIYDTLGSYTVAFILMAFLNALALPVLLVLMKLQRCN</sequence>
<proteinExistence type="predicted"/>
<dbReference type="Gene3D" id="3.40.50.300">
    <property type="entry name" value="P-loop containing nucleotide triphosphate hydrolases"/>
    <property type="match status" value="1"/>
</dbReference>
<keyword evidence="2" id="KW-0472">Membrane</keyword>
<feature type="transmembrane region" description="Helical" evidence="2">
    <location>
        <begin position="205"/>
        <end position="228"/>
    </location>
</feature>
<evidence type="ECO:0000256" key="2">
    <source>
        <dbReference type="SAM" id="Phobius"/>
    </source>
</evidence>
<dbReference type="EnsemblMetazoa" id="XM_038193581.1">
    <property type="protein sequence ID" value="XP_038049509.1"/>
    <property type="gene ID" value="LOC119723060"/>
</dbReference>
<evidence type="ECO:0000313" key="4">
    <source>
        <dbReference type="EnsemblMetazoa" id="XP_038049509.1"/>
    </source>
</evidence>
<feature type="domain" description="Death" evidence="3">
    <location>
        <begin position="1"/>
        <end position="39"/>
    </location>
</feature>
<feature type="region of interest" description="Disordered" evidence="1">
    <location>
        <begin position="91"/>
        <end position="110"/>
    </location>
</feature>
<name>A0A913ZDC1_PATMI</name>
<dbReference type="RefSeq" id="XP_038049509.1">
    <property type="nucleotide sequence ID" value="XM_038193581.1"/>
</dbReference>
<evidence type="ECO:0000259" key="3">
    <source>
        <dbReference type="PROSITE" id="PS50017"/>
    </source>
</evidence>
<evidence type="ECO:0000313" key="5">
    <source>
        <dbReference type="Proteomes" id="UP000887568"/>
    </source>
</evidence>
<keyword evidence="2" id="KW-0812">Transmembrane</keyword>
<organism evidence="4 5">
    <name type="scientific">Patiria miniata</name>
    <name type="common">Bat star</name>
    <name type="synonym">Asterina miniata</name>
    <dbReference type="NCBI Taxonomy" id="46514"/>
    <lineage>
        <taxon>Eukaryota</taxon>
        <taxon>Metazoa</taxon>
        <taxon>Echinodermata</taxon>
        <taxon>Eleutherozoa</taxon>
        <taxon>Asterozoa</taxon>
        <taxon>Asteroidea</taxon>
        <taxon>Valvatacea</taxon>
        <taxon>Valvatida</taxon>
        <taxon>Asterinidae</taxon>
        <taxon>Patiria</taxon>
    </lineage>
</organism>
<feature type="transmembrane region" description="Helical" evidence="2">
    <location>
        <begin position="373"/>
        <end position="395"/>
    </location>
</feature>
<dbReference type="Proteomes" id="UP000887568">
    <property type="component" value="Unplaced"/>
</dbReference>
<feature type="transmembrane region" description="Helical" evidence="2">
    <location>
        <begin position="319"/>
        <end position="341"/>
    </location>
</feature>
<feature type="transmembrane region" description="Helical" evidence="2">
    <location>
        <begin position="436"/>
        <end position="458"/>
    </location>
</feature>
<dbReference type="InterPro" id="IPR000488">
    <property type="entry name" value="Death_dom"/>
</dbReference>
<feature type="compositionally biased region" description="Polar residues" evidence="1">
    <location>
        <begin position="91"/>
        <end position="109"/>
    </location>
</feature>
<feature type="transmembrane region" description="Helical" evidence="2">
    <location>
        <begin position="275"/>
        <end position="299"/>
    </location>
</feature>
<dbReference type="SUPFAM" id="SSF103473">
    <property type="entry name" value="MFS general substrate transporter"/>
    <property type="match status" value="1"/>
</dbReference>
<dbReference type="PROSITE" id="PS50017">
    <property type="entry name" value="DEATH_DOMAIN"/>
    <property type="match status" value="1"/>
</dbReference>
<dbReference type="AlphaFoldDB" id="A0A913ZDC1"/>
<dbReference type="InterPro" id="IPR050327">
    <property type="entry name" value="Proton-linked_MCT"/>
</dbReference>
<reference evidence="4" key="1">
    <citation type="submission" date="2022-11" db="UniProtKB">
        <authorList>
            <consortium name="EnsemblMetazoa"/>
        </authorList>
    </citation>
    <scope>IDENTIFICATION</scope>
</reference>
<keyword evidence="5" id="KW-1185">Reference proteome</keyword>
<dbReference type="GeneID" id="119723060"/>
<protein>
    <recommendedName>
        <fullName evidence="3">Death domain-containing protein</fullName>
    </recommendedName>
</protein>
<dbReference type="OrthoDB" id="120976at2759"/>
<dbReference type="PANTHER" id="PTHR11360">
    <property type="entry name" value="MONOCARBOXYLATE TRANSPORTER"/>
    <property type="match status" value="1"/>
</dbReference>
<dbReference type="InterPro" id="IPR027417">
    <property type="entry name" value="P-loop_NTPase"/>
</dbReference>